<proteinExistence type="predicted"/>
<reference evidence="2 3" key="1">
    <citation type="submission" date="2015-01" db="EMBL/GenBank/DDBJ databases">
        <title>Genome sequence of Jeotgalibacillus alimentarius.</title>
        <authorList>
            <person name="Goh K.M."/>
            <person name="Chan K.-G."/>
            <person name="Yaakop A.S."/>
            <person name="Ee R."/>
            <person name="Gan H.M."/>
            <person name="Chan C.S."/>
        </authorList>
    </citation>
    <scope>NUCLEOTIDE SEQUENCE [LARGE SCALE GENOMIC DNA]</scope>
    <source>
        <strain evidence="2 3">YKJ-13</strain>
    </source>
</reference>
<keyword evidence="3" id="KW-1185">Reference proteome</keyword>
<gene>
    <name evidence="2" type="ORF">KP77_30690</name>
</gene>
<evidence type="ECO:0000313" key="2">
    <source>
        <dbReference type="EMBL" id="KIL43363.1"/>
    </source>
</evidence>
<organism evidence="2 3">
    <name type="scientific">Jeotgalibacillus alimentarius</name>
    <dbReference type="NCBI Taxonomy" id="135826"/>
    <lineage>
        <taxon>Bacteria</taxon>
        <taxon>Bacillati</taxon>
        <taxon>Bacillota</taxon>
        <taxon>Bacilli</taxon>
        <taxon>Bacillales</taxon>
        <taxon>Caryophanaceae</taxon>
        <taxon>Jeotgalibacillus</taxon>
    </lineage>
</organism>
<protein>
    <submittedName>
        <fullName evidence="2">Uncharacterized protein</fullName>
    </submittedName>
</protein>
<evidence type="ECO:0000256" key="1">
    <source>
        <dbReference type="SAM" id="MobiDB-lite"/>
    </source>
</evidence>
<sequence>MTGETPQREVRGGSPHALRKAFPLQRKATATFNRAFILTST</sequence>
<dbReference type="Proteomes" id="UP000031950">
    <property type="component" value="Unassembled WGS sequence"/>
</dbReference>
<dbReference type="AlphaFoldDB" id="A0A0C2VH87"/>
<evidence type="ECO:0000313" key="3">
    <source>
        <dbReference type="Proteomes" id="UP000031950"/>
    </source>
</evidence>
<comment type="caution">
    <text evidence="2">The sequence shown here is derived from an EMBL/GenBank/DDBJ whole genome shotgun (WGS) entry which is preliminary data.</text>
</comment>
<accession>A0A0C2VH87</accession>
<dbReference type="STRING" id="135826.KP77_30690"/>
<feature type="compositionally biased region" description="Basic and acidic residues" evidence="1">
    <location>
        <begin position="1"/>
        <end position="11"/>
    </location>
</feature>
<feature type="region of interest" description="Disordered" evidence="1">
    <location>
        <begin position="1"/>
        <end position="20"/>
    </location>
</feature>
<name>A0A0C2VH87_9BACL</name>
<dbReference type="EMBL" id="JXRQ01000029">
    <property type="protein sequence ID" value="KIL43363.1"/>
    <property type="molecule type" value="Genomic_DNA"/>
</dbReference>